<gene>
    <name evidence="2" type="ORF">GCM10009560_77090</name>
</gene>
<feature type="compositionally biased region" description="Basic and acidic residues" evidence="1">
    <location>
        <begin position="1"/>
        <end position="10"/>
    </location>
</feature>
<comment type="caution">
    <text evidence="2">The sequence shown here is derived from an EMBL/GenBank/DDBJ whole genome shotgun (WGS) entry which is preliminary data.</text>
</comment>
<dbReference type="EMBL" id="BAAAHQ010000062">
    <property type="protein sequence ID" value="GAA0953857.1"/>
    <property type="molecule type" value="Genomic_DNA"/>
</dbReference>
<accession>A0ABN1R9I3</accession>
<keyword evidence="3" id="KW-1185">Reference proteome</keyword>
<name>A0ABN1R9I3_9ACTN</name>
<evidence type="ECO:0000313" key="3">
    <source>
        <dbReference type="Proteomes" id="UP001501578"/>
    </source>
</evidence>
<feature type="region of interest" description="Disordered" evidence="1">
    <location>
        <begin position="1"/>
        <end position="23"/>
    </location>
</feature>
<evidence type="ECO:0000313" key="2">
    <source>
        <dbReference type="EMBL" id="GAA0953857.1"/>
    </source>
</evidence>
<feature type="region of interest" description="Disordered" evidence="1">
    <location>
        <begin position="47"/>
        <end position="69"/>
    </location>
</feature>
<proteinExistence type="predicted"/>
<sequence length="353" mass="38678">MDAHWTHRTLESAGDLDAAPPAMAAQEAQTWSNFVVFTPDVLPEGTTLRKSSVRREAPPGRVGEATAGRSPWSVNNPAAYRFELAGEGRVLRVKEFLYDWAFPALDHPALWESPTRAVAIDDEHVLWHGVDYLGHAGASARIARTMIELSVLEGTFAEQEIEDLYRSMSPVDGAAMQRISDTPFAGLGYWARRPQAPPIAVPLGLWKIRQPDTIRPAWATGERAQAVSQAHGLPTVLGRLPLDSIATDRGTSAVAVEALYAGLPARNRELRLHLYRGTDPIAPERESHPGHHEVLSRHGREVHLAWIDPRFGPFDTVVSGGPGLPAFRILSSTGVGRDRDWFLAALDQALTTL</sequence>
<evidence type="ECO:0000256" key="1">
    <source>
        <dbReference type="SAM" id="MobiDB-lite"/>
    </source>
</evidence>
<dbReference type="RefSeq" id="WP_343955278.1">
    <property type="nucleotide sequence ID" value="NZ_BAAAHQ010000062.1"/>
</dbReference>
<protein>
    <submittedName>
        <fullName evidence="2">Uncharacterized protein</fullName>
    </submittedName>
</protein>
<organism evidence="2 3">
    <name type="scientific">Nonomuraea longicatena</name>
    <dbReference type="NCBI Taxonomy" id="83682"/>
    <lineage>
        <taxon>Bacteria</taxon>
        <taxon>Bacillati</taxon>
        <taxon>Actinomycetota</taxon>
        <taxon>Actinomycetes</taxon>
        <taxon>Streptosporangiales</taxon>
        <taxon>Streptosporangiaceae</taxon>
        <taxon>Nonomuraea</taxon>
    </lineage>
</organism>
<dbReference type="Proteomes" id="UP001501578">
    <property type="component" value="Unassembled WGS sequence"/>
</dbReference>
<reference evidence="2 3" key="1">
    <citation type="journal article" date="2019" name="Int. J. Syst. Evol. Microbiol.">
        <title>The Global Catalogue of Microorganisms (GCM) 10K type strain sequencing project: providing services to taxonomists for standard genome sequencing and annotation.</title>
        <authorList>
            <consortium name="The Broad Institute Genomics Platform"/>
            <consortium name="The Broad Institute Genome Sequencing Center for Infectious Disease"/>
            <person name="Wu L."/>
            <person name="Ma J."/>
        </authorList>
    </citation>
    <scope>NUCLEOTIDE SEQUENCE [LARGE SCALE GENOMIC DNA]</scope>
    <source>
        <strain evidence="2 3">JCM 11136</strain>
    </source>
</reference>